<gene>
    <name evidence="1" type="ORF">ENLAB_17240</name>
</gene>
<proteinExistence type="predicted"/>
<reference evidence="1 2" key="1">
    <citation type="submission" date="2022-03" db="EMBL/GenBank/DDBJ databases">
        <title>Complete genome sequence of Enterococcus innesii DB-1.</title>
        <authorList>
            <person name="Fukuda D."/>
            <person name="Nolasco-Hipolito C."/>
        </authorList>
    </citation>
    <scope>NUCLEOTIDE SEQUENCE [LARGE SCALE GENOMIC DNA]</scope>
    <source>
        <strain evidence="1 2">DB-1</strain>
    </source>
</reference>
<evidence type="ECO:0000313" key="1">
    <source>
        <dbReference type="EMBL" id="BDG68160.1"/>
    </source>
</evidence>
<dbReference type="EMBL" id="AP025635">
    <property type="protein sequence ID" value="BDG68160.1"/>
    <property type="molecule type" value="Genomic_DNA"/>
</dbReference>
<keyword evidence="2" id="KW-1185">Reference proteome</keyword>
<protein>
    <submittedName>
        <fullName evidence="1">Uncharacterized protein</fullName>
    </submittedName>
</protein>
<dbReference type="RefSeq" id="WP_244350721.1">
    <property type="nucleotide sequence ID" value="NZ_AP025635.1"/>
</dbReference>
<evidence type="ECO:0000313" key="2">
    <source>
        <dbReference type="Proteomes" id="UP000831692"/>
    </source>
</evidence>
<accession>A0ABN6NR76</accession>
<dbReference type="Proteomes" id="UP000831692">
    <property type="component" value="Chromosome"/>
</dbReference>
<dbReference type="GeneID" id="83457723"/>
<sequence length="535" mass="61184">MWEKLSKQKKEKYKLLITNFASLSKAFSQKSETEDNTESIEIVAPIVNSKFQETAFQRSFGAVGEDIANTSYDASLIIDENNKYLIGIKSFGIHSGDQKVAQFKASSVAEGWSTILGQARENAMELGNKSIADEKNKPLYMEVALKVAKLRNERIASSKELIRGFEVSDETNVKAVYHVLMPSKKNEQPKIFVGETDYTPIDIDNIEILGSTALKNSANFKFTDGKHIYKYANADSQLFMNFHNKDIIVDTWEVSYVDDAFSFFENMRTGIATVHEHREIEKTVSWMIANEKGIVEESSGFNGFDGATKLSKSDGYREKRIEKFVNKFKGDVSQAQMDYIVNRLKRILIEKYPNKEDKIVMKQIRLELREYVSSIKNDEMKKDIFAMVYRPVSEMYIPIPDAKNFHTKYPDFFGDKIGTFKENSSKLALPKECRKFELEFLPSKNKLTAYINQDNGKSIQSVNKQGVLGEWILRGVFQLKEYEPLTGDRLNEMGINGIRLIKYVDHKSIGLEFIWIDVNDPPEDSIGWVNKSANK</sequence>
<name>A0ABN6NR76_9ENTE</name>
<organism evidence="1 2">
    <name type="scientific">Enterococcus innesii</name>
    <dbReference type="NCBI Taxonomy" id="2839759"/>
    <lineage>
        <taxon>Bacteria</taxon>
        <taxon>Bacillati</taxon>
        <taxon>Bacillota</taxon>
        <taxon>Bacilli</taxon>
        <taxon>Lactobacillales</taxon>
        <taxon>Enterococcaceae</taxon>
        <taxon>Enterococcus</taxon>
    </lineage>
</organism>